<feature type="transmembrane region" description="Helical" evidence="6">
    <location>
        <begin position="311"/>
        <end position="332"/>
    </location>
</feature>
<dbReference type="InterPro" id="IPR011701">
    <property type="entry name" value="MFS"/>
</dbReference>
<evidence type="ECO:0000256" key="3">
    <source>
        <dbReference type="ARBA" id="ARBA00022692"/>
    </source>
</evidence>
<evidence type="ECO:0000256" key="6">
    <source>
        <dbReference type="SAM" id="Phobius"/>
    </source>
</evidence>
<feature type="transmembrane region" description="Helical" evidence="6">
    <location>
        <begin position="33"/>
        <end position="55"/>
    </location>
</feature>
<evidence type="ECO:0000256" key="4">
    <source>
        <dbReference type="ARBA" id="ARBA00022989"/>
    </source>
</evidence>
<evidence type="ECO:0000259" key="7">
    <source>
        <dbReference type="PROSITE" id="PS50850"/>
    </source>
</evidence>
<feature type="transmembrane region" description="Helical" evidence="6">
    <location>
        <begin position="176"/>
        <end position="199"/>
    </location>
</feature>
<evidence type="ECO:0000256" key="2">
    <source>
        <dbReference type="ARBA" id="ARBA00022448"/>
    </source>
</evidence>
<dbReference type="GO" id="GO:0061513">
    <property type="term" value="F:glucose 6-phosphate:phosphate antiporter activity"/>
    <property type="evidence" value="ECO:0007669"/>
    <property type="project" value="TreeGrafter"/>
</dbReference>
<feature type="transmembrane region" description="Helical" evidence="6">
    <location>
        <begin position="395"/>
        <end position="418"/>
    </location>
</feature>
<feature type="transmembrane region" description="Helical" evidence="6">
    <location>
        <begin position="425"/>
        <end position="447"/>
    </location>
</feature>
<accession>A0A9D1N0P6</accession>
<keyword evidence="2" id="KW-0813">Transport</keyword>
<feature type="transmembrane region" description="Helical" evidence="6">
    <location>
        <begin position="126"/>
        <end position="147"/>
    </location>
</feature>
<comment type="subcellular location">
    <subcellularLocation>
        <location evidence="1">Cell membrane</location>
        <topology evidence="1">Multi-pass membrane protein</topology>
    </subcellularLocation>
</comment>
<keyword evidence="5 6" id="KW-0472">Membrane</keyword>
<sequence length="485" mass="53318">MGLLEFFKEPPAAEPIKDEEQIKKTYSHFRLRMFYSCFIGYAMFYLCKKNIAAALPSMSKELGYSNLELGVIGSSLYFTYAIGKFVNGMIADRSDVRKFLPTGLILAGLANICFALSFFVFTPGKFTFFGLPSATILLWVLAFFWGCNGWFQSMGFPPVAKSLTYWFSNSERATKWAMWSTSHQTGTFLAVILSGFVIAKFGWQAAFYIPGTLAILVALWMFNRLRDKPQTIGLPDVEEYREPERAKETAKTEDEDDGMTYIQILVKNVLTNKAIWALAMAYVFVYVIRFGTEDWIIKYLVEAKDNTLELASMKLACLPLFGFFGTISAGVISDKVFKGARAPINVIFLLGVIVCMTGLYFNGTGPNFIDGAFLALTGKSLVDVIKINGSGVIDILLIGFSGFFTYGPQMLIGGVCAIESSSKKVASAVTGFTGTFGYVGAMLSGLGTGLVVDKFGWNGALAFWGVSALICALICLPMCFKKKCA</sequence>
<dbReference type="PANTHER" id="PTHR43826">
    <property type="entry name" value="GLUCOSE-6-PHOSPHATE EXCHANGER SLC37A4"/>
    <property type="match status" value="1"/>
</dbReference>
<evidence type="ECO:0000313" key="9">
    <source>
        <dbReference type="Proteomes" id="UP000886748"/>
    </source>
</evidence>
<dbReference type="InterPro" id="IPR051337">
    <property type="entry name" value="OPA_Antiporter"/>
</dbReference>
<dbReference type="InterPro" id="IPR036259">
    <property type="entry name" value="MFS_trans_sf"/>
</dbReference>
<dbReference type="Proteomes" id="UP000886748">
    <property type="component" value="Unassembled WGS sequence"/>
</dbReference>
<dbReference type="InterPro" id="IPR020846">
    <property type="entry name" value="MFS_dom"/>
</dbReference>
<reference evidence="8" key="2">
    <citation type="journal article" date="2021" name="PeerJ">
        <title>Extensive microbial diversity within the chicken gut microbiome revealed by metagenomics and culture.</title>
        <authorList>
            <person name="Gilroy R."/>
            <person name="Ravi A."/>
            <person name="Getino M."/>
            <person name="Pursley I."/>
            <person name="Horton D.L."/>
            <person name="Alikhan N.F."/>
            <person name="Baker D."/>
            <person name="Gharbi K."/>
            <person name="Hall N."/>
            <person name="Watson M."/>
            <person name="Adriaenssens E.M."/>
            <person name="Foster-Nyarko E."/>
            <person name="Jarju S."/>
            <person name="Secka A."/>
            <person name="Antonio M."/>
            <person name="Oren A."/>
            <person name="Chaudhuri R.R."/>
            <person name="La Ragione R."/>
            <person name="Hildebrand F."/>
            <person name="Pallen M.J."/>
        </authorList>
    </citation>
    <scope>NUCLEOTIDE SEQUENCE</scope>
    <source>
        <strain evidence="8">CHK154-7741</strain>
    </source>
</reference>
<reference evidence="8" key="1">
    <citation type="submission" date="2020-10" db="EMBL/GenBank/DDBJ databases">
        <authorList>
            <person name="Gilroy R."/>
        </authorList>
    </citation>
    <scope>NUCLEOTIDE SEQUENCE</scope>
    <source>
        <strain evidence="8">CHK154-7741</strain>
    </source>
</reference>
<dbReference type="InterPro" id="IPR000849">
    <property type="entry name" value="Sugar_P_transporter"/>
</dbReference>
<keyword evidence="3 6" id="KW-0812">Transmembrane</keyword>
<evidence type="ECO:0000313" key="8">
    <source>
        <dbReference type="EMBL" id="HIU92957.1"/>
    </source>
</evidence>
<feature type="transmembrane region" description="Helical" evidence="6">
    <location>
        <begin position="99"/>
        <end position="120"/>
    </location>
</feature>
<evidence type="ECO:0000256" key="1">
    <source>
        <dbReference type="ARBA" id="ARBA00004651"/>
    </source>
</evidence>
<comment type="caution">
    <text evidence="8">The sequence shown here is derived from an EMBL/GenBank/DDBJ whole genome shotgun (WGS) entry which is preliminary data.</text>
</comment>
<dbReference type="Gene3D" id="1.20.1250.20">
    <property type="entry name" value="MFS general substrate transporter like domains"/>
    <property type="match status" value="2"/>
</dbReference>
<dbReference type="GO" id="GO:0005886">
    <property type="term" value="C:plasma membrane"/>
    <property type="evidence" value="ECO:0007669"/>
    <property type="project" value="UniProtKB-SubCell"/>
</dbReference>
<feature type="transmembrane region" description="Helical" evidence="6">
    <location>
        <begin position="67"/>
        <end position="87"/>
    </location>
</feature>
<feature type="transmembrane region" description="Helical" evidence="6">
    <location>
        <begin position="205"/>
        <end position="222"/>
    </location>
</feature>
<keyword evidence="4 6" id="KW-1133">Transmembrane helix</keyword>
<dbReference type="PANTHER" id="PTHR43826:SF3">
    <property type="entry name" value="GLUCOSE-6-PHOSPHATE EXCHANGER SLC37A4"/>
    <property type="match status" value="1"/>
</dbReference>
<dbReference type="EMBL" id="DVOD01000055">
    <property type="protein sequence ID" value="HIU92957.1"/>
    <property type="molecule type" value="Genomic_DNA"/>
</dbReference>
<dbReference type="AlphaFoldDB" id="A0A9D1N0P6"/>
<evidence type="ECO:0000256" key="5">
    <source>
        <dbReference type="ARBA" id="ARBA00023136"/>
    </source>
</evidence>
<feature type="transmembrane region" description="Helical" evidence="6">
    <location>
        <begin position="344"/>
        <end position="361"/>
    </location>
</feature>
<dbReference type="Pfam" id="PF07690">
    <property type="entry name" value="MFS_1"/>
    <property type="match status" value="1"/>
</dbReference>
<protein>
    <submittedName>
        <fullName evidence="8">MFS transporter</fullName>
    </submittedName>
</protein>
<dbReference type="PROSITE" id="PS50850">
    <property type="entry name" value="MFS"/>
    <property type="match status" value="1"/>
</dbReference>
<feature type="domain" description="Major facilitator superfamily (MFS) profile" evidence="7">
    <location>
        <begin position="33"/>
        <end position="483"/>
    </location>
</feature>
<gene>
    <name evidence="8" type="ORF">IAD26_07480</name>
</gene>
<dbReference type="PIRSF" id="PIRSF002808">
    <property type="entry name" value="Hexose_phosphate_transp"/>
    <property type="match status" value="1"/>
</dbReference>
<dbReference type="SUPFAM" id="SSF103473">
    <property type="entry name" value="MFS general substrate transporter"/>
    <property type="match status" value="1"/>
</dbReference>
<feature type="transmembrane region" description="Helical" evidence="6">
    <location>
        <begin position="459"/>
        <end position="480"/>
    </location>
</feature>
<organism evidence="8 9">
    <name type="scientific">Candidatus Limenecus avicola</name>
    <dbReference type="NCBI Taxonomy" id="2840847"/>
    <lineage>
        <taxon>Bacteria</taxon>
        <taxon>Bacillati</taxon>
        <taxon>Bacillota</taxon>
        <taxon>Clostridia</taxon>
        <taxon>Eubacteriales</taxon>
        <taxon>Clostridiaceae</taxon>
        <taxon>Clostridiaceae incertae sedis</taxon>
        <taxon>Candidatus Limenecus</taxon>
    </lineage>
</organism>
<proteinExistence type="predicted"/>
<name>A0A9D1N0P6_9CLOT</name>
<dbReference type="GO" id="GO:0035435">
    <property type="term" value="P:phosphate ion transmembrane transport"/>
    <property type="evidence" value="ECO:0007669"/>
    <property type="project" value="TreeGrafter"/>
</dbReference>
<feature type="transmembrane region" description="Helical" evidence="6">
    <location>
        <begin position="274"/>
        <end position="291"/>
    </location>
</feature>